<dbReference type="AlphaFoldDB" id="A0A369KWQ4"/>
<name>A0A369KWQ4_9BACT</name>
<dbReference type="SUPFAM" id="SSF56322">
    <property type="entry name" value="ADC synthase"/>
    <property type="match status" value="1"/>
</dbReference>
<evidence type="ECO:0000259" key="1">
    <source>
        <dbReference type="Pfam" id="PF00425"/>
    </source>
</evidence>
<dbReference type="Proteomes" id="UP000253934">
    <property type="component" value="Unassembled WGS sequence"/>
</dbReference>
<organism evidence="2 3">
    <name type="scientific">Spirobacillus cienkowskii</name>
    <dbReference type="NCBI Taxonomy" id="495820"/>
    <lineage>
        <taxon>Bacteria</taxon>
        <taxon>Pseudomonadati</taxon>
        <taxon>Bdellovibrionota</taxon>
        <taxon>Oligoflexia</taxon>
        <taxon>Silvanigrellales</taxon>
        <taxon>Spirobacillus</taxon>
    </lineage>
</organism>
<evidence type="ECO:0000313" key="2">
    <source>
        <dbReference type="EMBL" id="RDB36163.1"/>
    </source>
</evidence>
<evidence type="ECO:0000313" key="3">
    <source>
        <dbReference type="Proteomes" id="UP000253934"/>
    </source>
</evidence>
<dbReference type="InterPro" id="IPR015890">
    <property type="entry name" value="Chorismate_C"/>
</dbReference>
<proteinExistence type="predicted"/>
<comment type="caution">
    <text evidence="2">The sequence shown here is derived from an EMBL/GenBank/DDBJ whole genome shotgun (WGS) entry which is preliminary data.</text>
</comment>
<dbReference type="Pfam" id="PF00425">
    <property type="entry name" value="Chorismate_bind"/>
    <property type="match status" value="1"/>
</dbReference>
<accession>A0A369KWQ4</accession>
<dbReference type="PANTHER" id="PTHR42839">
    <property type="entry name" value="ISOCHORISMATE SYNTHASE ENTC"/>
    <property type="match status" value="1"/>
</dbReference>
<gene>
    <name evidence="2" type="ORF">DCC88_06685</name>
</gene>
<reference evidence="2" key="1">
    <citation type="submission" date="2018-04" db="EMBL/GenBank/DDBJ databases">
        <title>Draft genome sequence of the Candidatus Spirobacillus cienkowskii, a pathogen of freshwater Daphnia species, reconstructed from hemolymph metagenomic reads.</title>
        <authorList>
            <person name="Bresciani L."/>
            <person name="Lemos L.N."/>
            <person name="Wale N."/>
            <person name="Lin J.Y."/>
            <person name="Fernandes G.R."/>
            <person name="Duffy M.A."/>
            <person name="Rodrigues J.M."/>
        </authorList>
    </citation>
    <scope>NUCLEOTIDE SEQUENCE [LARGE SCALE GENOMIC DNA]</scope>
    <source>
        <strain evidence="2">Binning01</strain>
    </source>
</reference>
<feature type="domain" description="Chorismate-utilising enzyme C-terminal" evidence="1">
    <location>
        <begin position="90"/>
        <end position="342"/>
    </location>
</feature>
<dbReference type="EMBL" id="QOVW01000066">
    <property type="protein sequence ID" value="RDB36163.1"/>
    <property type="molecule type" value="Genomic_DNA"/>
</dbReference>
<dbReference type="PANTHER" id="PTHR42839:SF2">
    <property type="entry name" value="ISOCHORISMATE SYNTHASE ENTC"/>
    <property type="match status" value="1"/>
</dbReference>
<keyword evidence="3" id="KW-1185">Reference proteome</keyword>
<dbReference type="Gene3D" id="3.60.120.10">
    <property type="entry name" value="Anthranilate synthase"/>
    <property type="match status" value="1"/>
</dbReference>
<dbReference type="InterPro" id="IPR005801">
    <property type="entry name" value="ADC_synthase"/>
</dbReference>
<sequence length="352" mass="40974">MNKKILDKFLECGYFIGIPNQKKIFCLIPKLNTSNFECYPSFYLNDFYMSQEKSFFTSDEFYDVSFSNFFDLLNNEFSEKPEIIWDKVEKDYYFNRFSSLKNEIINQRLKKGVPFTFLRGNFLIERKHKVYFIKNLLQNSSESSYIYGFWCSNWGSIGATPELLFTQENNIIKTIALAGTMQYNKNFNKLDIIMDSKIRKEHFCVIEGLKYSLSNIADVLIENTEVLQLSSLVHLKTNITAKIFDDIKFNFVEILKKIHPTAAVGILPKNSVSKWLNYCKIESSHRGYYASPFGVLIDKNHSFCVCTIRGIQWNANELKICAGGGVIEESYFDLEWQEIISKIDAIKKNLSI</sequence>
<protein>
    <recommendedName>
        <fullName evidence="1">Chorismate-utilising enzyme C-terminal domain-containing protein</fullName>
    </recommendedName>
</protein>